<gene>
    <name evidence="1" type="ORF">GYMLUDRAFT_46603</name>
</gene>
<proteinExistence type="predicted"/>
<protein>
    <submittedName>
        <fullName evidence="1">Uncharacterized protein</fullName>
    </submittedName>
</protein>
<dbReference type="AlphaFoldDB" id="A0A0D0CNZ7"/>
<dbReference type="Proteomes" id="UP000053593">
    <property type="component" value="Unassembled WGS sequence"/>
</dbReference>
<dbReference type="EMBL" id="KN834793">
    <property type="protein sequence ID" value="KIK56993.1"/>
    <property type="molecule type" value="Genomic_DNA"/>
</dbReference>
<keyword evidence="2" id="KW-1185">Reference proteome</keyword>
<organism evidence="1 2">
    <name type="scientific">Collybiopsis luxurians FD-317 M1</name>
    <dbReference type="NCBI Taxonomy" id="944289"/>
    <lineage>
        <taxon>Eukaryota</taxon>
        <taxon>Fungi</taxon>
        <taxon>Dikarya</taxon>
        <taxon>Basidiomycota</taxon>
        <taxon>Agaricomycotina</taxon>
        <taxon>Agaricomycetes</taxon>
        <taxon>Agaricomycetidae</taxon>
        <taxon>Agaricales</taxon>
        <taxon>Marasmiineae</taxon>
        <taxon>Omphalotaceae</taxon>
        <taxon>Collybiopsis</taxon>
        <taxon>Collybiopsis luxurians</taxon>
    </lineage>
</organism>
<name>A0A0D0CNZ7_9AGAR</name>
<accession>A0A0D0CNZ7</accession>
<evidence type="ECO:0000313" key="2">
    <source>
        <dbReference type="Proteomes" id="UP000053593"/>
    </source>
</evidence>
<dbReference type="HOGENOM" id="CLU_2979304_0_0_1"/>
<sequence>MDVLSLIPLVIAAHWNRLRVLDITGYVHCTPSPFLAFLQSHPAIEELVLAPLIIGKRM</sequence>
<evidence type="ECO:0000313" key="1">
    <source>
        <dbReference type="EMBL" id="KIK56993.1"/>
    </source>
</evidence>
<reference evidence="1 2" key="1">
    <citation type="submission" date="2014-04" db="EMBL/GenBank/DDBJ databases">
        <title>Evolutionary Origins and Diversification of the Mycorrhizal Mutualists.</title>
        <authorList>
            <consortium name="DOE Joint Genome Institute"/>
            <consortium name="Mycorrhizal Genomics Consortium"/>
            <person name="Kohler A."/>
            <person name="Kuo A."/>
            <person name="Nagy L.G."/>
            <person name="Floudas D."/>
            <person name="Copeland A."/>
            <person name="Barry K.W."/>
            <person name="Cichocki N."/>
            <person name="Veneault-Fourrey C."/>
            <person name="LaButti K."/>
            <person name="Lindquist E.A."/>
            <person name="Lipzen A."/>
            <person name="Lundell T."/>
            <person name="Morin E."/>
            <person name="Murat C."/>
            <person name="Riley R."/>
            <person name="Ohm R."/>
            <person name="Sun H."/>
            <person name="Tunlid A."/>
            <person name="Henrissat B."/>
            <person name="Grigoriev I.V."/>
            <person name="Hibbett D.S."/>
            <person name="Martin F."/>
        </authorList>
    </citation>
    <scope>NUCLEOTIDE SEQUENCE [LARGE SCALE GENOMIC DNA]</scope>
    <source>
        <strain evidence="1 2">FD-317 M1</strain>
    </source>
</reference>